<evidence type="ECO:0000313" key="2">
    <source>
        <dbReference type="Proteomes" id="UP000179279"/>
    </source>
</evidence>
<dbReference type="Pfam" id="PF05635">
    <property type="entry name" value="23S_rRNA_IVP"/>
    <property type="match status" value="1"/>
</dbReference>
<sequence>MENRFEKLDVWQYSHDLVLKIYKITNKFPREEKFRLGDQLRRSASPIPTNIVEGNSRAHKKEFTQFLYLAKSSLDETKYHLLLAKDLGYITDKTYDSLQEDCNKIGKMLSGLIRHLRSGS</sequence>
<dbReference type="AlphaFoldDB" id="A0A1G1WUE6"/>
<dbReference type="PANTHER" id="PTHR38471:SF2">
    <property type="entry name" value="FOUR HELIX BUNDLE PROTEIN"/>
    <property type="match status" value="1"/>
</dbReference>
<dbReference type="Gene3D" id="1.20.1440.60">
    <property type="entry name" value="23S rRNA-intervening sequence"/>
    <property type="match status" value="1"/>
</dbReference>
<reference evidence="1 2" key="1">
    <citation type="journal article" date="2016" name="Nat. Commun.">
        <title>Thousands of microbial genomes shed light on interconnected biogeochemical processes in an aquifer system.</title>
        <authorList>
            <person name="Anantharaman K."/>
            <person name="Brown C.T."/>
            <person name="Hug L.A."/>
            <person name="Sharon I."/>
            <person name="Castelle C.J."/>
            <person name="Probst A.J."/>
            <person name="Thomas B.C."/>
            <person name="Singh A."/>
            <person name="Wilkins M.J."/>
            <person name="Karaoz U."/>
            <person name="Brodie E.L."/>
            <person name="Williams K.H."/>
            <person name="Hubbard S.S."/>
            <person name="Banfield J.F."/>
        </authorList>
    </citation>
    <scope>NUCLEOTIDE SEQUENCE [LARGE SCALE GENOMIC DNA]</scope>
</reference>
<gene>
    <name evidence="1" type="ORF">A3A57_02030</name>
</gene>
<dbReference type="SUPFAM" id="SSF158446">
    <property type="entry name" value="IVS-encoded protein-like"/>
    <property type="match status" value="1"/>
</dbReference>
<comment type="caution">
    <text evidence="1">The sequence shown here is derived from an EMBL/GenBank/DDBJ whole genome shotgun (WGS) entry which is preliminary data.</text>
</comment>
<name>A0A1G1WUE6_9BACT</name>
<organism evidence="1 2">
    <name type="scientific">Candidatus Woykebacteria bacterium RIFCSPLOWO2_01_FULL_41_12</name>
    <dbReference type="NCBI Taxonomy" id="1802604"/>
    <lineage>
        <taxon>Bacteria</taxon>
        <taxon>Candidatus Woykeibacteriota</taxon>
    </lineage>
</organism>
<evidence type="ECO:0000313" key="1">
    <source>
        <dbReference type="EMBL" id="OGY31323.1"/>
    </source>
</evidence>
<dbReference type="EMBL" id="MHDA01000035">
    <property type="protein sequence ID" value="OGY31323.1"/>
    <property type="molecule type" value="Genomic_DNA"/>
</dbReference>
<dbReference type="NCBIfam" id="TIGR02436">
    <property type="entry name" value="four helix bundle protein"/>
    <property type="match status" value="1"/>
</dbReference>
<proteinExistence type="predicted"/>
<dbReference type="InterPro" id="IPR012657">
    <property type="entry name" value="23S_rRNA-intervening_sequence"/>
</dbReference>
<dbReference type="PANTHER" id="PTHR38471">
    <property type="entry name" value="FOUR HELIX BUNDLE PROTEIN"/>
    <property type="match status" value="1"/>
</dbReference>
<accession>A0A1G1WUE6</accession>
<dbReference type="CDD" id="cd16377">
    <property type="entry name" value="23S_rRNA_IVP_like"/>
    <property type="match status" value="1"/>
</dbReference>
<protein>
    <submittedName>
        <fullName evidence="1">Four helix bundle protein</fullName>
    </submittedName>
</protein>
<dbReference type="Proteomes" id="UP000179279">
    <property type="component" value="Unassembled WGS sequence"/>
</dbReference>
<dbReference type="InterPro" id="IPR036583">
    <property type="entry name" value="23S_rRNA_IVS_sf"/>
</dbReference>